<feature type="region of interest" description="Disordered" evidence="1">
    <location>
        <begin position="95"/>
        <end position="117"/>
    </location>
</feature>
<evidence type="ECO:0000313" key="4">
    <source>
        <dbReference type="EMBL" id="KAG4420672.1"/>
    </source>
</evidence>
<protein>
    <recommendedName>
        <fullName evidence="3">Carboxylesterase type B domain-containing protein</fullName>
    </recommendedName>
</protein>
<feature type="compositionally biased region" description="Polar residues" evidence="1">
    <location>
        <begin position="39"/>
        <end position="55"/>
    </location>
</feature>
<feature type="signal peptide" evidence="2">
    <location>
        <begin position="1"/>
        <end position="25"/>
    </location>
</feature>
<feature type="chain" id="PRO_5034448125" description="Carboxylesterase type B domain-containing protein" evidence="2">
    <location>
        <begin position="26"/>
        <end position="614"/>
    </location>
</feature>
<feature type="region of interest" description="Disordered" evidence="1">
    <location>
        <begin position="34"/>
        <end position="55"/>
    </location>
</feature>
<name>A0A8H7W9J0_9HELO</name>
<dbReference type="Pfam" id="PF00135">
    <property type="entry name" value="COesterase"/>
    <property type="match status" value="1"/>
</dbReference>
<dbReference type="PANTHER" id="PTHR11559">
    <property type="entry name" value="CARBOXYLESTERASE"/>
    <property type="match status" value="1"/>
</dbReference>
<dbReference type="InterPro" id="IPR002018">
    <property type="entry name" value="CarbesteraseB"/>
</dbReference>
<dbReference type="EMBL" id="JAFJYH010000079">
    <property type="protein sequence ID" value="KAG4420672.1"/>
    <property type="molecule type" value="Genomic_DNA"/>
</dbReference>
<evidence type="ECO:0000256" key="1">
    <source>
        <dbReference type="SAM" id="MobiDB-lite"/>
    </source>
</evidence>
<dbReference type="SUPFAM" id="SSF53474">
    <property type="entry name" value="alpha/beta-Hydrolases"/>
    <property type="match status" value="1"/>
</dbReference>
<evidence type="ECO:0000259" key="3">
    <source>
        <dbReference type="Pfam" id="PF00135"/>
    </source>
</evidence>
<reference evidence="4" key="1">
    <citation type="submission" date="2021-02" db="EMBL/GenBank/DDBJ databases">
        <title>Genome sequence Cadophora malorum strain M34.</title>
        <authorList>
            <person name="Stefanovic E."/>
            <person name="Vu D."/>
            <person name="Scully C."/>
            <person name="Dijksterhuis J."/>
            <person name="Roader J."/>
            <person name="Houbraken J."/>
        </authorList>
    </citation>
    <scope>NUCLEOTIDE SEQUENCE</scope>
    <source>
        <strain evidence="4">M34</strain>
    </source>
</reference>
<proteinExistence type="predicted"/>
<keyword evidence="2" id="KW-0732">Signal</keyword>
<gene>
    <name evidence="4" type="ORF">IFR04_006160</name>
</gene>
<sequence>MIDFRLSDIDLLITLFLLCPSHIYPSEEDKAEIEVDPSGTESKNMSHSPAPTIQHSGLDTTFTGIHHRISSSEDAVWQFKGIKFADIPGRFRQSTSNRSFEKETNATSYGPKCPQPPQTARLEDSLIGLPTSISSHESDIFSEFECLNLNITTPAGAKSGDNLPVLVYVHGGGGFSGSNSDWWCDGGSIVKRSVEIGKPVVMVTVNYRLSVFGYIASEEMANINGPDNAANFGPRDVHTALTWISKYISPFGGSPINITPYGESHGSVLIQTLLHCTPPPPISHAIMQSQTLRTPIFTPTMTIAASTPLYNATKSALGITTLSDLESVPWQDLLTAYTTSDPRNGFGHVPVIDDIFFPSHFASNFTFKGDLIIGNTGKESSVISCVAANFPMIEPKPSTSALISTLQTLFPATQTSPSKLDLILTAYNLTPSTRPSTAAESILNIIEDLAFYHPSHTLSNLARQQGIFVHEYSFEQRQPFGGVFKGIPTHALDLAYLHGSPKIFDGTQDPEREREIQKRIQDAWVGFAWGEGWNPKGSGGEEEGKAVVRRFGPCGKVVDEDKEGFLKEWTRKEKWDVIIQTMDESEREVFLGTCIGHLVQLLGTTPPVAGSAVV</sequence>
<dbReference type="InterPro" id="IPR029058">
    <property type="entry name" value="AB_hydrolase_fold"/>
</dbReference>
<accession>A0A8H7W9J0</accession>
<dbReference type="AlphaFoldDB" id="A0A8H7W9J0"/>
<dbReference type="OrthoDB" id="6846267at2759"/>
<evidence type="ECO:0000313" key="5">
    <source>
        <dbReference type="Proteomes" id="UP000664132"/>
    </source>
</evidence>
<keyword evidence="5" id="KW-1185">Reference proteome</keyword>
<organism evidence="4 5">
    <name type="scientific">Cadophora malorum</name>
    <dbReference type="NCBI Taxonomy" id="108018"/>
    <lineage>
        <taxon>Eukaryota</taxon>
        <taxon>Fungi</taxon>
        <taxon>Dikarya</taxon>
        <taxon>Ascomycota</taxon>
        <taxon>Pezizomycotina</taxon>
        <taxon>Leotiomycetes</taxon>
        <taxon>Helotiales</taxon>
        <taxon>Ploettnerulaceae</taxon>
        <taxon>Cadophora</taxon>
    </lineage>
</organism>
<dbReference type="Gene3D" id="3.40.50.1820">
    <property type="entry name" value="alpha/beta hydrolase"/>
    <property type="match status" value="1"/>
</dbReference>
<comment type="caution">
    <text evidence="4">The sequence shown here is derived from an EMBL/GenBank/DDBJ whole genome shotgun (WGS) entry which is preliminary data.</text>
</comment>
<evidence type="ECO:0000256" key="2">
    <source>
        <dbReference type="SAM" id="SignalP"/>
    </source>
</evidence>
<dbReference type="Proteomes" id="UP000664132">
    <property type="component" value="Unassembled WGS sequence"/>
</dbReference>
<feature type="domain" description="Carboxylesterase type B" evidence="3">
    <location>
        <begin position="63"/>
        <end position="536"/>
    </location>
</feature>
<dbReference type="InterPro" id="IPR050309">
    <property type="entry name" value="Type-B_Carboxylest/Lipase"/>
</dbReference>